<dbReference type="Proteomes" id="UP000032180">
    <property type="component" value="Chromosome 7"/>
</dbReference>
<evidence type="ECO:0000256" key="1">
    <source>
        <dbReference type="SAM" id="Phobius"/>
    </source>
</evidence>
<dbReference type="EnsemblPlants" id="LPERR07G04030.1">
    <property type="protein sequence ID" value="LPERR07G04030.1"/>
    <property type="gene ID" value="LPERR07G04030"/>
</dbReference>
<proteinExistence type="predicted"/>
<dbReference type="Gramene" id="LPERR07G04030.1">
    <property type="protein sequence ID" value="LPERR07G04030.1"/>
    <property type="gene ID" value="LPERR07G04030"/>
</dbReference>
<accession>A0A0D9WW07</accession>
<reference evidence="2" key="3">
    <citation type="submission" date="2015-04" db="UniProtKB">
        <authorList>
            <consortium name="EnsemblPlants"/>
        </authorList>
    </citation>
    <scope>IDENTIFICATION</scope>
</reference>
<keyword evidence="1" id="KW-0472">Membrane</keyword>
<name>A0A0D9WW07_9ORYZ</name>
<dbReference type="HOGENOM" id="CLU_126253_0_0_1"/>
<keyword evidence="1" id="KW-0812">Transmembrane</keyword>
<evidence type="ECO:0000313" key="2">
    <source>
        <dbReference type="EnsemblPlants" id="LPERR07G04030.1"/>
    </source>
</evidence>
<dbReference type="AlphaFoldDB" id="A0A0D9WW07"/>
<keyword evidence="3" id="KW-1185">Reference proteome</keyword>
<sequence>MSHQISMKKAAESDELLCSLLEEGRARAAREAAVPTTTITAVAMANLHGRDDEPDRWDPTHALACMRAAVWFFNTVALVFVGIVVGKLLPQCKTTDEVFICIFALFVALGIPVMGYCAIKATKDLYKR</sequence>
<keyword evidence="1" id="KW-1133">Transmembrane helix</keyword>
<evidence type="ECO:0000313" key="3">
    <source>
        <dbReference type="Proteomes" id="UP000032180"/>
    </source>
</evidence>
<protein>
    <submittedName>
        <fullName evidence="2">Uncharacterized protein</fullName>
    </submittedName>
</protein>
<feature type="transmembrane region" description="Helical" evidence="1">
    <location>
        <begin position="97"/>
        <end position="119"/>
    </location>
</feature>
<reference evidence="2 3" key="1">
    <citation type="submission" date="2012-08" db="EMBL/GenBank/DDBJ databases">
        <title>Oryza genome evolution.</title>
        <authorList>
            <person name="Wing R.A."/>
        </authorList>
    </citation>
    <scope>NUCLEOTIDE SEQUENCE</scope>
</reference>
<feature type="transmembrane region" description="Helical" evidence="1">
    <location>
        <begin position="64"/>
        <end position="85"/>
    </location>
</feature>
<reference evidence="3" key="2">
    <citation type="submission" date="2013-12" db="EMBL/GenBank/DDBJ databases">
        <authorList>
            <person name="Yu Y."/>
            <person name="Lee S."/>
            <person name="de Baynast K."/>
            <person name="Wissotski M."/>
            <person name="Liu L."/>
            <person name="Talag J."/>
            <person name="Goicoechea J."/>
            <person name="Angelova A."/>
            <person name="Jetty R."/>
            <person name="Kudrna D."/>
            <person name="Golser W."/>
            <person name="Rivera L."/>
            <person name="Zhang J."/>
            <person name="Wing R."/>
        </authorList>
    </citation>
    <scope>NUCLEOTIDE SEQUENCE</scope>
</reference>
<organism evidence="2 3">
    <name type="scientific">Leersia perrieri</name>
    <dbReference type="NCBI Taxonomy" id="77586"/>
    <lineage>
        <taxon>Eukaryota</taxon>
        <taxon>Viridiplantae</taxon>
        <taxon>Streptophyta</taxon>
        <taxon>Embryophyta</taxon>
        <taxon>Tracheophyta</taxon>
        <taxon>Spermatophyta</taxon>
        <taxon>Magnoliopsida</taxon>
        <taxon>Liliopsida</taxon>
        <taxon>Poales</taxon>
        <taxon>Poaceae</taxon>
        <taxon>BOP clade</taxon>
        <taxon>Oryzoideae</taxon>
        <taxon>Oryzeae</taxon>
        <taxon>Oryzinae</taxon>
        <taxon>Leersia</taxon>
    </lineage>
</organism>